<feature type="domain" description="C2H2-type" evidence="7">
    <location>
        <begin position="387"/>
        <end position="414"/>
    </location>
</feature>
<proteinExistence type="predicted"/>
<feature type="domain" description="C2H2-type" evidence="7">
    <location>
        <begin position="481"/>
        <end position="508"/>
    </location>
</feature>
<dbReference type="RefSeq" id="XP_035828100.1">
    <property type="nucleotide sequence ID" value="XM_035972207.1"/>
</dbReference>
<evidence type="ECO:0000313" key="9">
    <source>
        <dbReference type="RefSeq" id="XP_035828100.1"/>
    </source>
</evidence>
<feature type="domain" description="C2H2-type" evidence="7">
    <location>
        <begin position="984"/>
        <end position="1012"/>
    </location>
</feature>
<feature type="region of interest" description="Disordered" evidence="6">
    <location>
        <begin position="741"/>
        <end position="824"/>
    </location>
</feature>
<keyword evidence="4" id="KW-0862">Zinc</keyword>
<name>A0ABM1W0A7_APLCA</name>
<dbReference type="Gene3D" id="3.30.160.60">
    <property type="entry name" value="Classic Zinc Finger"/>
    <property type="match status" value="11"/>
</dbReference>
<evidence type="ECO:0000256" key="4">
    <source>
        <dbReference type="ARBA" id="ARBA00022833"/>
    </source>
</evidence>
<dbReference type="PANTHER" id="PTHR24403">
    <property type="entry name" value="ZINC FINGER PROTEIN"/>
    <property type="match status" value="1"/>
</dbReference>
<feature type="domain" description="C2H2-type" evidence="7">
    <location>
        <begin position="1040"/>
        <end position="1067"/>
    </location>
</feature>
<evidence type="ECO:0000256" key="3">
    <source>
        <dbReference type="ARBA" id="ARBA00022771"/>
    </source>
</evidence>
<dbReference type="InterPro" id="IPR013087">
    <property type="entry name" value="Znf_C2H2_type"/>
</dbReference>
<feature type="domain" description="C2H2-type" evidence="7">
    <location>
        <begin position="906"/>
        <end position="933"/>
    </location>
</feature>
<dbReference type="Pfam" id="PF00096">
    <property type="entry name" value="zf-C2H2"/>
    <property type="match status" value="4"/>
</dbReference>
<dbReference type="InterPro" id="IPR036236">
    <property type="entry name" value="Znf_C2H2_sf"/>
</dbReference>
<feature type="compositionally biased region" description="Acidic residues" evidence="6">
    <location>
        <begin position="777"/>
        <end position="789"/>
    </location>
</feature>
<dbReference type="PROSITE" id="PS50157">
    <property type="entry name" value="ZINC_FINGER_C2H2_2"/>
    <property type="match status" value="12"/>
</dbReference>
<feature type="compositionally biased region" description="Low complexity" evidence="6">
    <location>
        <begin position="32"/>
        <end position="53"/>
    </location>
</feature>
<feature type="domain" description="C2H2-type" evidence="7">
    <location>
        <begin position="509"/>
        <end position="537"/>
    </location>
</feature>
<protein>
    <submittedName>
        <fullName evidence="9">Zinc finger protein 26-like</fullName>
    </submittedName>
</protein>
<evidence type="ECO:0000256" key="6">
    <source>
        <dbReference type="SAM" id="MobiDB-lite"/>
    </source>
</evidence>
<sequence length="1155" mass="129444">MDYTADSLGVDNLENSLKILIAAAPESEREGMSSGAGSSSSLSKSSYDRLQSSGTSVQTVGGVSDTMSSYNHFNKGQQDTSSPQLENAPSLTAREQLQTFDGPSLDSPTASGVRQASGQQSVNAFDFSAGKNSQSISEVGSDQYSALSCDKTDDCKSNFIFEIDVADSERTGQVMSSVNTSNQGERREVQLFESRPINLISTNSSNETRQQCGDNDCLSSEVWMLKAGLSTKDNRANENIGHNPVSVVFLPDNPDSIGNSIVSQNLTCSVNPSVQLKQVLMENLSSLSTSLKCKTEAGAEDSAICSERVKREFDEMDVEKEDLPALDALSESERPPSIAHSDGLNNFVGCGITLRTRRKPTWKMKELRIEDCVEDTVDPLTTGKGSFPCDICDRKFRSLETLEKHRASHSNAGPSSTEKVVPVQYTCILCNSHFLSKGKLTKHIEAHLEQRPYPCPECAERFRFPEDVKKHLDTHVSVGTFSCSKCPYTAPRQRLLNRHLRSHSEIRPHKCQQCGFTSKRKHTLMRHMETVHTPESIYKCTACNYKFSSLDSFKVHVAMHAASKSVACLICGAVNSRRPNLIEHLMSHSCDGEVSCHVCKETFTATHTYLLHLLNHKENGPARKPKAKGTKRSEFDLDIVTSEQENDPDITSAVYSNSRVSHHIPRNLIMDKEQIEANVAKVFNLTEKVMALTKHISFSDAEEKTASQLSDISELSTRMSIISRRMVHSFKCINGLSRKNVVPSSVSDHSNNENGQGTTSENGQDTSYENGQGTSYEGDDVESAAEENSLEAQLDNTEKSQGVVKKENADSSIGGAAPSDHDLNGHSEDFVVSEKTDCPEVSFGPEKKPLKCPRCDLLLKDTRSLKRHLLTHDDVRRYGCKKCGKTFRRGEHLKKHMVTHSDDRPFVCPDCPYAAKTKNRLKIHRLSHSAVRAFPCTVCSYTGRTRYELNHHMKRHERRECGQCGFTCFSRVELKRHVFTHSQFDCNECDFTTKDRNEFSKHMRKHHTVELLCCELCGYSCDTMKKFKYHKLRHENKTPLQCPDCDYKCSSRASFDCHRLKHAGLKPYLCSFCGSSFRKSSHLNQHMLIHKDEKAYKCSQCGYACRTKHNLKEHEMTHSGEKPFACKYCNFSCRRNKALQLHMEKHERSMLVTLQ</sequence>
<evidence type="ECO:0000259" key="7">
    <source>
        <dbReference type="PROSITE" id="PS50157"/>
    </source>
</evidence>
<dbReference type="SUPFAM" id="SSF57667">
    <property type="entry name" value="beta-beta-alpha zinc fingers"/>
    <property type="match status" value="7"/>
</dbReference>
<dbReference type="SMART" id="SM00355">
    <property type="entry name" value="ZnF_C2H2"/>
    <property type="match status" value="19"/>
</dbReference>
<feature type="domain" description="C2H2-type" evidence="7">
    <location>
        <begin position="425"/>
        <end position="452"/>
    </location>
</feature>
<evidence type="ECO:0000256" key="5">
    <source>
        <dbReference type="PROSITE-ProRule" id="PRU00042"/>
    </source>
</evidence>
<accession>A0ABM1W0A7</accession>
<feature type="domain" description="C2H2-type" evidence="7">
    <location>
        <begin position="453"/>
        <end position="475"/>
    </location>
</feature>
<evidence type="ECO:0000313" key="8">
    <source>
        <dbReference type="Proteomes" id="UP000694888"/>
    </source>
</evidence>
<organism evidence="8 9">
    <name type="scientific">Aplysia californica</name>
    <name type="common">California sea hare</name>
    <dbReference type="NCBI Taxonomy" id="6500"/>
    <lineage>
        <taxon>Eukaryota</taxon>
        <taxon>Metazoa</taxon>
        <taxon>Spiralia</taxon>
        <taxon>Lophotrochozoa</taxon>
        <taxon>Mollusca</taxon>
        <taxon>Gastropoda</taxon>
        <taxon>Heterobranchia</taxon>
        <taxon>Euthyneura</taxon>
        <taxon>Tectipleura</taxon>
        <taxon>Aplysiida</taxon>
        <taxon>Aplysioidea</taxon>
        <taxon>Aplysiidae</taxon>
        <taxon>Aplysia</taxon>
    </lineage>
</organism>
<keyword evidence="3 5" id="KW-0863">Zinc-finger</keyword>
<dbReference type="GeneID" id="118478497"/>
<feature type="compositionally biased region" description="Polar residues" evidence="6">
    <location>
        <begin position="54"/>
        <end position="88"/>
    </location>
</feature>
<gene>
    <name evidence="9" type="primary">LOC118478497</name>
</gene>
<feature type="region of interest" description="Disordered" evidence="6">
    <location>
        <begin position="25"/>
        <end position="88"/>
    </location>
</feature>
<feature type="domain" description="C2H2-type" evidence="7">
    <location>
        <begin position="1096"/>
        <end position="1123"/>
    </location>
</feature>
<feature type="domain" description="C2H2-type" evidence="7">
    <location>
        <begin position="538"/>
        <end position="565"/>
    </location>
</feature>
<evidence type="ECO:0000256" key="2">
    <source>
        <dbReference type="ARBA" id="ARBA00022737"/>
    </source>
</evidence>
<dbReference type="Proteomes" id="UP000694888">
    <property type="component" value="Unplaced"/>
</dbReference>
<dbReference type="InterPro" id="IPR050688">
    <property type="entry name" value="Zinc_finger/UBP_domain"/>
</dbReference>
<feature type="domain" description="C2H2-type" evidence="7">
    <location>
        <begin position="878"/>
        <end position="905"/>
    </location>
</feature>
<keyword evidence="8" id="KW-1185">Reference proteome</keyword>
<feature type="compositionally biased region" description="Polar residues" evidence="6">
    <location>
        <begin position="742"/>
        <end position="775"/>
    </location>
</feature>
<reference evidence="9" key="1">
    <citation type="submission" date="2025-08" db="UniProtKB">
        <authorList>
            <consortium name="RefSeq"/>
        </authorList>
    </citation>
    <scope>IDENTIFICATION</scope>
</reference>
<evidence type="ECO:0000256" key="1">
    <source>
        <dbReference type="ARBA" id="ARBA00022723"/>
    </source>
</evidence>
<dbReference type="PROSITE" id="PS00028">
    <property type="entry name" value="ZINC_FINGER_C2H2_1"/>
    <property type="match status" value="11"/>
</dbReference>
<feature type="domain" description="C2H2-type" evidence="7">
    <location>
        <begin position="1068"/>
        <end position="1095"/>
    </location>
</feature>
<dbReference type="PANTHER" id="PTHR24403:SF67">
    <property type="entry name" value="FI01116P-RELATED"/>
    <property type="match status" value="1"/>
</dbReference>
<keyword evidence="2" id="KW-0677">Repeat</keyword>
<keyword evidence="1" id="KW-0479">Metal-binding</keyword>